<dbReference type="SUPFAM" id="SSF102114">
    <property type="entry name" value="Radical SAM enzymes"/>
    <property type="match status" value="1"/>
</dbReference>
<dbReference type="PANTHER" id="PTHR43273:SF3">
    <property type="entry name" value="ANAEROBIC SULFATASE-MATURATING ENZYME HOMOLOG ASLB-RELATED"/>
    <property type="match status" value="1"/>
</dbReference>
<dbReference type="RefSeq" id="WP_176577146.1">
    <property type="nucleotide sequence ID" value="NZ_CBDRGH010000007.1"/>
</dbReference>
<comment type="similarity">
    <text evidence="5">Belongs to the radical SAM superfamily. Anaerobic sulfatase-maturating enzyme family.</text>
</comment>
<name>A0A7H8TDK4_STRCX</name>
<evidence type="ECO:0000313" key="7">
    <source>
        <dbReference type="EMBL" id="QKZ21573.1"/>
    </source>
</evidence>
<dbReference type="InterPro" id="IPR023867">
    <property type="entry name" value="Sulphatase_maturase_rSAM"/>
</dbReference>
<keyword evidence="3" id="KW-0408">Iron</keyword>
<evidence type="ECO:0000256" key="5">
    <source>
        <dbReference type="ARBA" id="ARBA00023601"/>
    </source>
</evidence>
<dbReference type="InterPro" id="IPR013785">
    <property type="entry name" value="Aldolase_TIM"/>
</dbReference>
<keyword evidence="2" id="KW-0479">Metal-binding</keyword>
<protein>
    <submittedName>
        <fullName evidence="7">Radical SAM protein</fullName>
    </submittedName>
</protein>
<organism evidence="7 8">
    <name type="scientific">Streptomyces chartreusis</name>
    <dbReference type="NCBI Taxonomy" id="1969"/>
    <lineage>
        <taxon>Bacteria</taxon>
        <taxon>Bacillati</taxon>
        <taxon>Actinomycetota</taxon>
        <taxon>Actinomycetes</taxon>
        <taxon>Kitasatosporales</taxon>
        <taxon>Streptomycetaceae</taxon>
        <taxon>Streptomyces</taxon>
    </lineage>
</organism>
<keyword evidence="4" id="KW-0411">Iron-sulfur</keyword>
<dbReference type="GO" id="GO:0051536">
    <property type="term" value="F:iron-sulfur cluster binding"/>
    <property type="evidence" value="ECO:0007669"/>
    <property type="project" value="UniProtKB-KW"/>
</dbReference>
<dbReference type="GO" id="GO:0016491">
    <property type="term" value="F:oxidoreductase activity"/>
    <property type="evidence" value="ECO:0007669"/>
    <property type="project" value="InterPro"/>
</dbReference>
<dbReference type="Proteomes" id="UP000509418">
    <property type="component" value="Chromosome"/>
</dbReference>
<dbReference type="SFLD" id="SFLDS00029">
    <property type="entry name" value="Radical_SAM"/>
    <property type="match status" value="1"/>
</dbReference>
<dbReference type="PROSITE" id="PS51918">
    <property type="entry name" value="RADICAL_SAM"/>
    <property type="match status" value="1"/>
</dbReference>
<keyword evidence="1" id="KW-0949">S-adenosyl-L-methionine</keyword>
<dbReference type="CDD" id="cd01335">
    <property type="entry name" value="Radical_SAM"/>
    <property type="match status" value="1"/>
</dbReference>
<evidence type="ECO:0000256" key="3">
    <source>
        <dbReference type="ARBA" id="ARBA00023004"/>
    </source>
</evidence>
<dbReference type="EMBL" id="CP056041">
    <property type="protein sequence ID" value="QKZ21573.1"/>
    <property type="molecule type" value="Genomic_DNA"/>
</dbReference>
<dbReference type="GO" id="GO:0046872">
    <property type="term" value="F:metal ion binding"/>
    <property type="evidence" value="ECO:0007669"/>
    <property type="project" value="UniProtKB-KW"/>
</dbReference>
<dbReference type="SFLD" id="SFLDG01067">
    <property type="entry name" value="SPASM/twitch_domain_containing"/>
    <property type="match status" value="1"/>
</dbReference>
<dbReference type="AlphaFoldDB" id="A0A7H8TDK4"/>
<feature type="domain" description="Radical SAM core" evidence="6">
    <location>
        <begin position="24"/>
        <end position="248"/>
    </location>
</feature>
<reference evidence="7 8" key="1">
    <citation type="submission" date="2020-06" db="EMBL/GenBank/DDBJ databases">
        <title>Genome mining for natural products.</title>
        <authorList>
            <person name="Zhang B."/>
            <person name="Shi J."/>
            <person name="Ge H."/>
        </authorList>
    </citation>
    <scope>NUCLEOTIDE SEQUENCE [LARGE SCALE GENOMIC DNA]</scope>
    <source>
        <strain evidence="7 8">NA02069</strain>
    </source>
</reference>
<proteinExistence type="inferred from homology"/>
<gene>
    <name evidence="7" type="ORF">HUT05_32080</name>
</gene>
<keyword evidence="8" id="KW-1185">Reference proteome</keyword>
<dbReference type="UniPathway" id="UPA00782"/>
<evidence type="ECO:0000256" key="4">
    <source>
        <dbReference type="ARBA" id="ARBA00023014"/>
    </source>
</evidence>
<dbReference type="Pfam" id="PF04055">
    <property type="entry name" value="Radical_SAM"/>
    <property type="match status" value="1"/>
</dbReference>
<sequence length="353" mass="38956">MSQNAAPVADRDDVFEEELVAALADETLHLIVLPTEQCNFRCTYCYEDFEIGRMTPDTVQSVKRLVGRRLDSLQQLNLSWFGGEPLLARTVVEEISSFIVDEVGARPGVRYSADMTTNGYLLDVARAESLARLGVNSYQISLDGPQAFHDTTRLRADGGGSFRRIWQNLISLRRSDLDIRVLLRLHLTPSNISEMREFAPEVRDTFLCDSRFSVHLKAIERMGGPNDEEIEVLAHETRAQAQRELGALLRAGDAARGGARREAACYAARPNSLVIRANGTIAKCTVALNDPRNTVGRIMTDGTLHIDGSQVAPWVRGWGDQDWAAVKCPYAGLPQAGQQLLQLGPPRLAGSAR</sequence>
<dbReference type="PANTHER" id="PTHR43273">
    <property type="entry name" value="ANAEROBIC SULFATASE-MATURATING ENZYME HOMOLOG ASLB-RELATED"/>
    <property type="match status" value="1"/>
</dbReference>
<dbReference type="InterPro" id="IPR058240">
    <property type="entry name" value="rSAM_sf"/>
</dbReference>
<accession>A0A7H8TDK4</accession>
<evidence type="ECO:0000259" key="6">
    <source>
        <dbReference type="PROSITE" id="PS51918"/>
    </source>
</evidence>
<evidence type="ECO:0000256" key="2">
    <source>
        <dbReference type="ARBA" id="ARBA00022723"/>
    </source>
</evidence>
<evidence type="ECO:0000256" key="1">
    <source>
        <dbReference type="ARBA" id="ARBA00022691"/>
    </source>
</evidence>
<dbReference type="InterPro" id="IPR007197">
    <property type="entry name" value="rSAM"/>
</dbReference>
<evidence type="ECO:0000313" key="8">
    <source>
        <dbReference type="Proteomes" id="UP000509418"/>
    </source>
</evidence>
<dbReference type="Gene3D" id="3.20.20.70">
    <property type="entry name" value="Aldolase class I"/>
    <property type="match status" value="1"/>
</dbReference>